<evidence type="ECO:0000256" key="8">
    <source>
        <dbReference type="ARBA" id="ARBA00074957"/>
    </source>
</evidence>
<dbReference type="Gene3D" id="1.20.1280.290">
    <property type="match status" value="2"/>
</dbReference>
<dbReference type="PhylomeDB" id="A0A022RXM5"/>
<evidence type="ECO:0000256" key="4">
    <source>
        <dbReference type="ARBA" id="ARBA00022737"/>
    </source>
</evidence>
<dbReference type="EMBL" id="KI630210">
    <property type="protein sequence ID" value="EYU44824.1"/>
    <property type="molecule type" value="Genomic_DNA"/>
</dbReference>
<evidence type="ECO:0000256" key="6">
    <source>
        <dbReference type="ARBA" id="ARBA00023136"/>
    </source>
</evidence>
<gene>
    <name evidence="10" type="ORF">MIMGU_mgv1a023540mg</name>
</gene>
<organism evidence="10 11">
    <name type="scientific">Erythranthe guttata</name>
    <name type="common">Yellow monkey flower</name>
    <name type="synonym">Mimulus guttatus</name>
    <dbReference type="NCBI Taxonomy" id="4155"/>
    <lineage>
        <taxon>Eukaryota</taxon>
        <taxon>Viridiplantae</taxon>
        <taxon>Streptophyta</taxon>
        <taxon>Embryophyta</taxon>
        <taxon>Tracheophyta</taxon>
        <taxon>Spermatophyta</taxon>
        <taxon>Magnoliopsida</taxon>
        <taxon>eudicotyledons</taxon>
        <taxon>Gunneridae</taxon>
        <taxon>Pentapetalae</taxon>
        <taxon>asterids</taxon>
        <taxon>lamiids</taxon>
        <taxon>Lamiales</taxon>
        <taxon>Phrymaceae</taxon>
        <taxon>Erythranthe</taxon>
    </lineage>
</organism>
<keyword evidence="11" id="KW-1185">Reference proteome</keyword>
<dbReference type="KEGG" id="egt:105970744"/>
<evidence type="ECO:0000256" key="3">
    <source>
        <dbReference type="ARBA" id="ARBA00022692"/>
    </source>
</evidence>
<feature type="transmembrane region" description="Helical" evidence="9">
    <location>
        <begin position="93"/>
        <end position="113"/>
    </location>
</feature>
<dbReference type="AlphaFoldDB" id="A0A022RXM5"/>
<dbReference type="FunFam" id="1.20.1280.290:FF:000018">
    <property type="entry name" value="Cystinosin homolog"/>
    <property type="match status" value="1"/>
</dbReference>
<accession>A0A022RXM5</accession>
<dbReference type="eggNOG" id="KOG3145">
    <property type="taxonomic scope" value="Eukaryota"/>
</dbReference>
<dbReference type="GO" id="GO:0015184">
    <property type="term" value="F:L-cystine transmembrane transporter activity"/>
    <property type="evidence" value="ECO:0000318"/>
    <property type="project" value="GO_Central"/>
</dbReference>
<dbReference type="InterPro" id="IPR006603">
    <property type="entry name" value="PQ-loop_rpt"/>
</dbReference>
<dbReference type="GO" id="GO:0005774">
    <property type="term" value="C:vacuolar membrane"/>
    <property type="evidence" value="ECO:0000318"/>
    <property type="project" value="GO_Central"/>
</dbReference>
<dbReference type="OrthoDB" id="75720at2759"/>
<keyword evidence="2" id="KW-0813">Transport</keyword>
<dbReference type="SMART" id="SM00679">
    <property type="entry name" value="CTNS"/>
    <property type="match status" value="2"/>
</dbReference>
<evidence type="ECO:0000256" key="1">
    <source>
        <dbReference type="ARBA" id="ARBA00004155"/>
    </source>
</evidence>
<sequence length="267" mass="29862">MASWNSVNLKVIYNVLGWIAFVCWSISFHPQVVLNFRRKSVVGLNFDYAVLGFVKQLAYLVYNSSLLFSPTVQNQYHIKYGSNQMLPVAPNDLAFSIHAVLLSGFTLFQIGIYHRGGQKLSKTSICFVSIAMLGAAVCVLIAIPKHSWFWLVSCFNTIQVIMTVTMYFPQALLNFKRKTTSGFSVGNILLDFLGGITSAIQMVMQSIDQNSLENLFGNIGKTLLALVTIFFDIVLLIQHYLLYPSKKIAPPNSTVVNVELTKEINQC</sequence>
<dbReference type="NCBIfam" id="TIGR00951">
    <property type="entry name" value="2A43"/>
    <property type="match status" value="1"/>
</dbReference>
<dbReference type="STRING" id="4155.A0A022RXM5"/>
<keyword evidence="5 9" id="KW-1133">Transmembrane helix</keyword>
<feature type="transmembrane region" description="Helical" evidence="9">
    <location>
        <begin position="12"/>
        <end position="29"/>
    </location>
</feature>
<feature type="transmembrane region" description="Helical" evidence="9">
    <location>
        <begin position="149"/>
        <end position="168"/>
    </location>
</feature>
<keyword evidence="7" id="KW-0458">Lysosome</keyword>
<dbReference type="GO" id="GO:0005765">
    <property type="term" value="C:lysosomal membrane"/>
    <property type="evidence" value="ECO:0007669"/>
    <property type="project" value="UniProtKB-SubCell"/>
</dbReference>
<evidence type="ECO:0000313" key="10">
    <source>
        <dbReference type="EMBL" id="EYU44824.1"/>
    </source>
</evidence>
<reference evidence="10 11" key="1">
    <citation type="journal article" date="2013" name="Proc. Natl. Acad. Sci. U.S.A.">
        <title>Fine-scale variation in meiotic recombination in Mimulus inferred from population shotgun sequencing.</title>
        <authorList>
            <person name="Hellsten U."/>
            <person name="Wright K.M."/>
            <person name="Jenkins J."/>
            <person name="Shu S."/>
            <person name="Yuan Y."/>
            <person name="Wessler S.R."/>
            <person name="Schmutz J."/>
            <person name="Willis J.H."/>
            <person name="Rokhsar D.S."/>
        </authorList>
    </citation>
    <scope>NUCLEOTIDE SEQUENCE [LARGE SCALE GENOMIC DNA]</scope>
    <source>
        <strain evidence="11">cv. DUN x IM62</strain>
    </source>
</reference>
<feature type="transmembrane region" description="Helical" evidence="9">
    <location>
        <begin position="125"/>
        <end position="143"/>
    </location>
</feature>
<name>A0A022RXM5_ERYGU</name>
<dbReference type="Pfam" id="PF04193">
    <property type="entry name" value="PQ-loop"/>
    <property type="match status" value="2"/>
</dbReference>
<dbReference type="PANTHER" id="PTHR13131:SF8">
    <property type="entry name" value="CYSTINOSIN HOMOLOG ISOFORM X1"/>
    <property type="match status" value="1"/>
</dbReference>
<dbReference type="Proteomes" id="UP000030748">
    <property type="component" value="Unassembled WGS sequence"/>
</dbReference>
<feature type="transmembrane region" description="Helical" evidence="9">
    <location>
        <begin position="223"/>
        <end position="243"/>
    </location>
</feature>
<dbReference type="InterPro" id="IPR005282">
    <property type="entry name" value="LC_transporter"/>
</dbReference>
<comment type="subcellular location">
    <subcellularLocation>
        <location evidence="1">Lysosome membrane</location>
        <topology evidence="1">Multi-pass membrane protein</topology>
    </subcellularLocation>
</comment>
<keyword evidence="3 9" id="KW-0812">Transmembrane</keyword>
<keyword evidence="4" id="KW-0677">Repeat</keyword>
<evidence type="ECO:0000256" key="7">
    <source>
        <dbReference type="ARBA" id="ARBA00023228"/>
    </source>
</evidence>
<proteinExistence type="predicted"/>
<evidence type="ECO:0000256" key="2">
    <source>
        <dbReference type="ARBA" id="ARBA00022448"/>
    </source>
</evidence>
<evidence type="ECO:0000256" key="5">
    <source>
        <dbReference type="ARBA" id="ARBA00022989"/>
    </source>
</evidence>
<evidence type="ECO:0000256" key="9">
    <source>
        <dbReference type="SAM" id="Phobius"/>
    </source>
</evidence>
<protein>
    <recommendedName>
        <fullName evidence="8">Cystinosin homolog</fullName>
    </recommendedName>
</protein>
<dbReference type="PANTHER" id="PTHR13131">
    <property type="entry name" value="CYSTINOSIN"/>
    <property type="match status" value="1"/>
</dbReference>
<feature type="transmembrane region" description="Helical" evidence="9">
    <location>
        <begin position="180"/>
        <end position="203"/>
    </location>
</feature>
<dbReference type="GO" id="GO:0015811">
    <property type="term" value="P:L-cystine transport"/>
    <property type="evidence" value="ECO:0000318"/>
    <property type="project" value="GO_Central"/>
</dbReference>
<keyword evidence="6 9" id="KW-0472">Membrane</keyword>
<evidence type="ECO:0000313" key="11">
    <source>
        <dbReference type="Proteomes" id="UP000030748"/>
    </source>
</evidence>